<accession>A0AB39TCT4</accession>
<dbReference type="SUPFAM" id="SSF160631">
    <property type="entry name" value="SMI1/KNR4-like"/>
    <property type="match status" value="1"/>
</dbReference>
<sequence>MRLDRLKAMMPAPATGGDSIDWATAEAALGRRFPTDYREFIELYGAGTISDHLGVAHPVSVSGPGERPTDVAEETEEARFTFGRTRAGLPAEVVDDSALIGWGHSDAADALCWLAIGPDSDRWPVVVWSDFERKWLVHDVGMVDFLVGLLAGELDECPLSDLSLWGRPSQQFINWRDA</sequence>
<name>A0AB39TCT4_9ACTN</name>
<proteinExistence type="predicted"/>
<dbReference type="Pfam" id="PF09346">
    <property type="entry name" value="SMI1_KNR4"/>
    <property type="match status" value="1"/>
</dbReference>
<evidence type="ECO:0000313" key="2">
    <source>
        <dbReference type="EMBL" id="XDQ78375.1"/>
    </source>
</evidence>
<dbReference type="RefSeq" id="WP_369182846.1">
    <property type="nucleotide sequence ID" value="NZ_CP163445.1"/>
</dbReference>
<dbReference type="InterPro" id="IPR018958">
    <property type="entry name" value="Knr4/Smi1-like_dom"/>
</dbReference>
<dbReference type="AlphaFoldDB" id="A0AB39TCT4"/>
<dbReference type="EMBL" id="CP163445">
    <property type="protein sequence ID" value="XDQ78375.1"/>
    <property type="molecule type" value="Genomic_DNA"/>
</dbReference>
<dbReference type="Gene3D" id="3.40.1580.10">
    <property type="entry name" value="SMI1/KNR4-like"/>
    <property type="match status" value="1"/>
</dbReference>
<dbReference type="InterPro" id="IPR037883">
    <property type="entry name" value="Knr4/Smi1-like_sf"/>
</dbReference>
<feature type="domain" description="Knr4/Smi1-like" evidence="1">
    <location>
        <begin position="21"/>
        <end position="132"/>
    </location>
</feature>
<protein>
    <submittedName>
        <fullName evidence="2">SMI1/KNR4 family protein</fullName>
    </submittedName>
</protein>
<evidence type="ECO:0000259" key="1">
    <source>
        <dbReference type="Pfam" id="PF09346"/>
    </source>
</evidence>
<gene>
    <name evidence="2" type="ORF">AB2U05_07750</name>
</gene>
<reference evidence="2" key="1">
    <citation type="submission" date="2024-07" db="EMBL/GenBank/DDBJ databases">
        <authorList>
            <person name="Yu S.T."/>
        </authorList>
    </citation>
    <scope>NUCLEOTIDE SEQUENCE</scope>
    <source>
        <strain evidence="2">Y1</strain>
    </source>
</reference>
<organism evidence="2">
    <name type="scientific">Streptomyces sp. Y1</name>
    <dbReference type="NCBI Taxonomy" id="3238634"/>
    <lineage>
        <taxon>Bacteria</taxon>
        <taxon>Bacillati</taxon>
        <taxon>Actinomycetota</taxon>
        <taxon>Actinomycetes</taxon>
        <taxon>Kitasatosporales</taxon>
        <taxon>Streptomycetaceae</taxon>
        <taxon>Streptomyces</taxon>
    </lineage>
</organism>